<organism evidence="3 4">
    <name type="scientific">Lucilia cuprina</name>
    <name type="common">Green bottle fly</name>
    <name type="synonym">Australian sheep blowfly</name>
    <dbReference type="NCBI Taxonomy" id="7375"/>
    <lineage>
        <taxon>Eukaryota</taxon>
        <taxon>Metazoa</taxon>
        <taxon>Ecdysozoa</taxon>
        <taxon>Arthropoda</taxon>
        <taxon>Hexapoda</taxon>
        <taxon>Insecta</taxon>
        <taxon>Pterygota</taxon>
        <taxon>Neoptera</taxon>
        <taxon>Endopterygota</taxon>
        <taxon>Diptera</taxon>
        <taxon>Brachycera</taxon>
        <taxon>Muscomorpha</taxon>
        <taxon>Oestroidea</taxon>
        <taxon>Calliphoridae</taxon>
        <taxon>Luciliinae</taxon>
        <taxon>Lucilia</taxon>
    </lineage>
</organism>
<feature type="domain" description="DUF243" evidence="2">
    <location>
        <begin position="510"/>
        <end position="611"/>
    </location>
</feature>
<evidence type="ECO:0000259" key="2">
    <source>
        <dbReference type="SMART" id="SM00690"/>
    </source>
</evidence>
<comment type="caution">
    <text evidence="3">The sequence shown here is derived from an EMBL/GenBank/DDBJ whole genome shotgun (WGS) entry which is preliminary data.</text>
</comment>
<feature type="domain" description="DUF243" evidence="2">
    <location>
        <begin position="65"/>
        <end position="166"/>
    </location>
</feature>
<dbReference type="GO" id="GO:0062129">
    <property type="term" value="C:chitin-based extracellular matrix"/>
    <property type="evidence" value="ECO:0007669"/>
    <property type="project" value="TreeGrafter"/>
</dbReference>
<dbReference type="InterPro" id="IPR004145">
    <property type="entry name" value="DUF243"/>
</dbReference>
<proteinExistence type="predicted"/>
<dbReference type="Proteomes" id="UP000037069">
    <property type="component" value="Unassembled WGS sequence"/>
</dbReference>
<accession>A0A0L0CRB9</accession>
<reference evidence="3 4" key="1">
    <citation type="journal article" date="2015" name="Nat. Commun.">
        <title>Lucilia cuprina genome unlocks parasitic fly biology to underpin future interventions.</title>
        <authorList>
            <person name="Anstead C.A."/>
            <person name="Korhonen P.K."/>
            <person name="Young N.D."/>
            <person name="Hall R.S."/>
            <person name="Jex A.R."/>
            <person name="Murali S.C."/>
            <person name="Hughes D.S."/>
            <person name="Lee S.F."/>
            <person name="Perry T."/>
            <person name="Stroehlein A.J."/>
            <person name="Ansell B.R."/>
            <person name="Breugelmans B."/>
            <person name="Hofmann A."/>
            <person name="Qu J."/>
            <person name="Dugan S."/>
            <person name="Lee S.L."/>
            <person name="Chao H."/>
            <person name="Dinh H."/>
            <person name="Han Y."/>
            <person name="Doddapaneni H.V."/>
            <person name="Worley K.C."/>
            <person name="Muzny D.M."/>
            <person name="Ioannidis P."/>
            <person name="Waterhouse R.M."/>
            <person name="Zdobnov E.M."/>
            <person name="James P.J."/>
            <person name="Bagnall N.H."/>
            <person name="Kotze A.C."/>
            <person name="Gibbs R.A."/>
            <person name="Richards S."/>
            <person name="Batterham P."/>
            <person name="Gasser R.B."/>
        </authorList>
    </citation>
    <scope>NUCLEOTIDE SEQUENCE [LARGE SCALE GENOMIC DNA]</scope>
    <source>
        <strain evidence="3 4">LS</strain>
        <tissue evidence="3">Full body</tissue>
    </source>
</reference>
<feature type="domain" description="DUF243" evidence="2">
    <location>
        <begin position="739"/>
        <end position="840"/>
    </location>
</feature>
<dbReference type="EMBL" id="JRES01000032">
    <property type="protein sequence ID" value="KNC34792.1"/>
    <property type="molecule type" value="Genomic_DNA"/>
</dbReference>
<dbReference type="PANTHER" id="PTHR31927">
    <property type="entry name" value="FI07246P-RELATED-RELATED"/>
    <property type="match status" value="1"/>
</dbReference>
<feature type="chain" id="PRO_5012881547" description="DUF243 domain-containing protein" evidence="1">
    <location>
        <begin position="16"/>
        <end position="903"/>
    </location>
</feature>
<feature type="domain" description="DUF243" evidence="2">
    <location>
        <begin position="276"/>
        <end position="377"/>
    </location>
</feature>
<evidence type="ECO:0000313" key="3">
    <source>
        <dbReference type="EMBL" id="KNC34792.1"/>
    </source>
</evidence>
<dbReference type="GO" id="GO:0040003">
    <property type="term" value="P:chitin-based cuticle development"/>
    <property type="evidence" value="ECO:0007669"/>
    <property type="project" value="TreeGrafter"/>
</dbReference>
<dbReference type="AlphaFoldDB" id="A0A0L0CRB9"/>
<dbReference type="GO" id="GO:0008010">
    <property type="term" value="F:structural constituent of chitin-based larval cuticle"/>
    <property type="evidence" value="ECO:0007669"/>
    <property type="project" value="TreeGrafter"/>
</dbReference>
<protein>
    <recommendedName>
        <fullName evidence="2">DUF243 domain-containing protein</fullName>
    </recommendedName>
</protein>
<dbReference type="OMA" id="GPAQKIN"/>
<dbReference type="PANTHER" id="PTHR31927:SF2">
    <property type="entry name" value="FI07246P-RELATED"/>
    <property type="match status" value="1"/>
</dbReference>
<dbReference type="Pfam" id="PF03103">
    <property type="entry name" value="DUF243"/>
    <property type="match status" value="4"/>
</dbReference>
<gene>
    <name evidence="3" type="ORF">FF38_01918</name>
</gene>
<dbReference type="OrthoDB" id="8007215at2759"/>
<evidence type="ECO:0000313" key="4">
    <source>
        <dbReference type="Proteomes" id="UP000037069"/>
    </source>
</evidence>
<dbReference type="SMART" id="SM00690">
    <property type="entry name" value="DM5"/>
    <property type="match status" value="4"/>
</dbReference>
<feature type="signal peptide" evidence="1">
    <location>
        <begin position="1"/>
        <end position="15"/>
    </location>
</feature>
<name>A0A0L0CRB9_LUCCU</name>
<sequence length="903" mass="97119">MRTFIILCFVAVASANTLGYNYQPSAGLFTPSGSYGSSSHSVPSYAPQGYTAEASHGSPSYAPQAELEKEFYTFSANDDDFNDPAASNQLSNAVKQGLRVIFIKGPENRGLEDAALSLAKQASGQKTAIYVLNKQADIGDLANKLNSVNKNNNNKPEVHFVKYRTPEDAANAQKAIQSQYDSLGGPSHSHNGGVAPVLNFASKAPVSAPNTKTINLFNMRTFIVLCLLAVACADKLGYNYQPVGHSDSGLSFQPGSGVGGLDSGASYDAPSYSAPAEFEKEFFSFSAPESEFEDPNAAQKIAGSVKQGLRVVFIKGPENKGLEDAALALAKQAADQKTAIYVLNKQADIGDLANRLNALNKNNNNKPEVHFVKYRTPEDAANAQKAIQSQYDSLGGPSQSHNGGVAPVLNFASQAPVHAPSVHAPGNAYLPSSVFRRRLNSLDFKSLESQESDYIQYARFYLAVACADKLGYNYQPVGHSNYGLSFQPGSGVGGFDAGASYDTPSYSAPAEFDKEFFSFSAPEGEFDDPNAAQKIAGSVKQGLRVVFIKGPEKKGLEDAALALAKQAANQKTDIYVLNKQADIDDLANRLNSINKNNNNRPEVHFVKYRTPEDAANAQKAIQSQYDSLGGPSQSHNGGVAPVLNFASQAPVRAPTAHAPGNAYLPSSVFRRRFLTKKRLIIKMRTFIVLCLVTVAYADKLGYNYRPVEHSSSGLSFTPGSGIGSGFSGPASYDGPSTAAEYQKEFYTFSAPEGAFDDPEAAQKIAGALKKNLRVVFIKNPENKGYENAVLALAKQAAQQRTAIYVLNKQHDISALTDKFNALNNNKNQKPEVHFVKYRTPEDAANAQRAIQSQYDSLGGTSHNHNGGVAPVLNFASQAPIRQGHVQSPNSAYLPSSVLRRLRY</sequence>
<keyword evidence="4" id="KW-1185">Reference proteome</keyword>
<keyword evidence="1" id="KW-0732">Signal</keyword>
<evidence type="ECO:0000256" key="1">
    <source>
        <dbReference type="SAM" id="SignalP"/>
    </source>
</evidence>